<keyword evidence="6" id="KW-1185">Reference proteome</keyword>
<name>A0A212EMS9_DANPL</name>
<dbReference type="Proteomes" id="UP000007151">
    <property type="component" value="Unassembled WGS sequence"/>
</dbReference>
<proteinExistence type="predicted"/>
<evidence type="ECO:0000313" key="6">
    <source>
        <dbReference type="Proteomes" id="UP000007151"/>
    </source>
</evidence>
<dbReference type="eggNOG" id="ENOG502S4KI">
    <property type="taxonomic scope" value="Eukaryota"/>
</dbReference>
<accession>A0A212EMS9</accession>
<dbReference type="InterPro" id="IPR051217">
    <property type="entry name" value="Insect_Cuticle_Struc_Prot"/>
</dbReference>
<dbReference type="PROSITE" id="PS00233">
    <property type="entry name" value="CHIT_BIND_RR_1"/>
    <property type="match status" value="1"/>
</dbReference>
<sequence length="265" mass="30100">MLEDKAKAILDTSSESTEINKNTGCDKGYYFSWRDPAKRGVEEDWLSARNFCRQRCMDLVSLETSDENEWVKARIVQDKIFAITLSLLSMVTSEPPVGYHYQPNYSPNVIPPLTNTYLPPKTGFGLPNSYLPPNSFTGNGNYDHGGQNDHHKDHDSEPKSYEFGYSVKDAKSGNDYDRKETSDGHVVRGEYRVQLPDGRVQIVTYHADWKTGFHADVRYEGQARYPEPSNQGYNYNVPDFTGSLTGFHGNRQYQPTTSYGPPAYH</sequence>
<comment type="caution">
    <text evidence="5">The sequence shown here is derived from an EMBL/GenBank/DDBJ whole genome shotgun (WGS) entry which is preliminary data.</text>
</comment>
<evidence type="ECO:0000256" key="4">
    <source>
        <dbReference type="SAM" id="MobiDB-lite"/>
    </source>
</evidence>
<dbReference type="Gene3D" id="3.10.100.10">
    <property type="entry name" value="Mannose-Binding Protein A, subunit A"/>
    <property type="match status" value="1"/>
</dbReference>
<evidence type="ECO:0000256" key="2">
    <source>
        <dbReference type="ARBA" id="ARBA00022729"/>
    </source>
</evidence>
<dbReference type="PROSITE" id="PS51155">
    <property type="entry name" value="CHIT_BIND_RR_2"/>
    <property type="match status" value="1"/>
</dbReference>
<dbReference type="SUPFAM" id="SSF56436">
    <property type="entry name" value="C-type lectin-like"/>
    <property type="match status" value="1"/>
</dbReference>
<dbReference type="PANTHER" id="PTHR12236">
    <property type="entry name" value="STRUCTURAL CONTITUENT OF CUTICLE"/>
    <property type="match status" value="1"/>
</dbReference>
<dbReference type="PANTHER" id="PTHR12236:SF79">
    <property type="entry name" value="CUTICULAR PROTEIN 50CB-RELATED"/>
    <property type="match status" value="1"/>
</dbReference>
<dbReference type="STRING" id="278856.A0A212EMS9"/>
<dbReference type="GO" id="GO:0005615">
    <property type="term" value="C:extracellular space"/>
    <property type="evidence" value="ECO:0007669"/>
    <property type="project" value="TreeGrafter"/>
</dbReference>
<dbReference type="Pfam" id="PF00379">
    <property type="entry name" value="Chitin_bind_4"/>
    <property type="match status" value="1"/>
</dbReference>
<evidence type="ECO:0000256" key="1">
    <source>
        <dbReference type="ARBA" id="ARBA00022460"/>
    </source>
</evidence>
<dbReference type="InterPro" id="IPR031311">
    <property type="entry name" value="CHIT_BIND_RR_consensus"/>
</dbReference>
<feature type="region of interest" description="Disordered" evidence="4">
    <location>
        <begin position="135"/>
        <end position="161"/>
    </location>
</feature>
<feature type="compositionally biased region" description="Basic and acidic residues" evidence="4">
    <location>
        <begin position="146"/>
        <end position="160"/>
    </location>
</feature>
<feature type="region of interest" description="Disordered" evidence="4">
    <location>
        <begin position="246"/>
        <end position="265"/>
    </location>
</feature>
<keyword evidence="2" id="KW-0732">Signal</keyword>
<keyword evidence="1 3" id="KW-0193">Cuticle</keyword>
<dbReference type="InterPro" id="IPR000618">
    <property type="entry name" value="Insect_cuticle"/>
</dbReference>
<dbReference type="InParanoid" id="A0A212EMS9"/>
<gene>
    <name evidence="5" type="ORF">KGM_205147</name>
</gene>
<dbReference type="GO" id="GO:0042302">
    <property type="term" value="F:structural constituent of cuticle"/>
    <property type="evidence" value="ECO:0007669"/>
    <property type="project" value="UniProtKB-UniRule"/>
</dbReference>
<reference evidence="5 6" key="1">
    <citation type="journal article" date="2011" name="Cell">
        <title>The monarch butterfly genome yields insights into long-distance migration.</title>
        <authorList>
            <person name="Zhan S."/>
            <person name="Merlin C."/>
            <person name="Boore J.L."/>
            <person name="Reppert S.M."/>
        </authorList>
    </citation>
    <scope>NUCLEOTIDE SEQUENCE [LARGE SCALE GENOMIC DNA]</scope>
    <source>
        <strain evidence="5">F-2</strain>
    </source>
</reference>
<dbReference type="GO" id="GO:0031012">
    <property type="term" value="C:extracellular matrix"/>
    <property type="evidence" value="ECO:0007669"/>
    <property type="project" value="TreeGrafter"/>
</dbReference>
<dbReference type="InterPro" id="IPR016186">
    <property type="entry name" value="C-type_lectin-like/link_sf"/>
</dbReference>
<dbReference type="AlphaFoldDB" id="A0A212EMS9"/>
<protein>
    <submittedName>
        <fullName evidence="5">Pro-resilin</fullName>
    </submittedName>
</protein>
<dbReference type="KEGG" id="dpl:KGM_205147"/>
<dbReference type="EMBL" id="AGBW02013802">
    <property type="protein sequence ID" value="OWR42793.1"/>
    <property type="molecule type" value="Genomic_DNA"/>
</dbReference>
<dbReference type="InterPro" id="IPR016187">
    <property type="entry name" value="CTDL_fold"/>
</dbReference>
<dbReference type="CDD" id="cd00037">
    <property type="entry name" value="CLECT"/>
    <property type="match status" value="1"/>
</dbReference>
<evidence type="ECO:0000313" key="5">
    <source>
        <dbReference type="EMBL" id="OWR42793.1"/>
    </source>
</evidence>
<organism evidence="5 6">
    <name type="scientific">Danaus plexippus plexippus</name>
    <dbReference type="NCBI Taxonomy" id="278856"/>
    <lineage>
        <taxon>Eukaryota</taxon>
        <taxon>Metazoa</taxon>
        <taxon>Ecdysozoa</taxon>
        <taxon>Arthropoda</taxon>
        <taxon>Hexapoda</taxon>
        <taxon>Insecta</taxon>
        <taxon>Pterygota</taxon>
        <taxon>Neoptera</taxon>
        <taxon>Endopterygota</taxon>
        <taxon>Lepidoptera</taxon>
        <taxon>Glossata</taxon>
        <taxon>Ditrysia</taxon>
        <taxon>Papilionoidea</taxon>
        <taxon>Nymphalidae</taxon>
        <taxon>Danainae</taxon>
        <taxon>Danaini</taxon>
        <taxon>Danaina</taxon>
        <taxon>Danaus</taxon>
        <taxon>Danaus</taxon>
    </lineage>
</organism>
<evidence type="ECO:0000256" key="3">
    <source>
        <dbReference type="PROSITE-ProRule" id="PRU00497"/>
    </source>
</evidence>